<feature type="compositionally biased region" description="Basic residues" evidence="1">
    <location>
        <begin position="387"/>
        <end position="405"/>
    </location>
</feature>
<organism evidence="2 3">
    <name type="scientific">Ascobolus immersus RN42</name>
    <dbReference type="NCBI Taxonomy" id="1160509"/>
    <lineage>
        <taxon>Eukaryota</taxon>
        <taxon>Fungi</taxon>
        <taxon>Dikarya</taxon>
        <taxon>Ascomycota</taxon>
        <taxon>Pezizomycotina</taxon>
        <taxon>Pezizomycetes</taxon>
        <taxon>Pezizales</taxon>
        <taxon>Ascobolaceae</taxon>
        <taxon>Ascobolus</taxon>
    </lineage>
</organism>
<reference evidence="2 3" key="1">
    <citation type="journal article" date="2018" name="Nat. Ecol. Evol.">
        <title>Pezizomycetes genomes reveal the molecular basis of ectomycorrhizal truffle lifestyle.</title>
        <authorList>
            <person name="Murat C."/>
            <person name="Payen T."/>
            <person name="Noel B."/>
            <person name="Kuo A."/>
            <person name="Morin E."/>
            <person name="Chen J."/>
            <person name="Kohler A."/>
            <person name="Krizsan K."/>
            <person name="Balestrini R."/>
            <person name="Da Silva C."/>
            <person name="Montanini B."/>
            <person name="Hainaut M."/>
            <person name="Levati E."/>
            <person name="Barry K.W."/>
            <person name="Belfiori B."/>
            <person name="Cichocki N."/>
            <person name="Clum A."/>
            <person name="Dockter R.B."/>
            <person name="Fauchery L."/>
            <person name="Guy J."/>
            <person name="Iotti M."/>
            <person name="Le Tacon F."/>
            <person name="Lindquist E.A."/>
            <person name="Lipzen A."/>
            <person name="Malagnac F."/>
            <person name="Mello A."/>
            <person name="Molinier V."/>
            <person name="Miyauchi S."/>
            <person name="Poulain J."/>
            <person name="Riccioni C."/>
            <person name="Rubini A."/>
            <person name="Sitrit Y."/>
            <person name="Splivallo R."/>
            <person name="Traeger S."/>
            <person name="Wang M."/>
            <person name="Zifcakova L."/>
            <person name="Wipf D."/>
            <person name="Zambonelli A."/>
            <person name="Paolocci F."/>
            <person name="Nowrousian M."/>
            <person name="Ottonello S."/>
            <person name="Baldrian P."/>
            <person name="Spatafora J.W."/>
            <person name="Henrissat B."/>
            <person name="Nagy L.G."/>
            <person name="Aury J.M."/>
            <person name="Wincker P."/>
            <person name="Grigoriev I.V."/>
            <person name="Bonfante P."/>
            <person name="Martin F.M."/>
        </authorList>
    </citation>
    <scope>NUCLEOTIDE SEQUENCE [LARGE SCALE GENOMIC DNA]</scope>
    <source>
        <strain evidence="2 3">RN42</strain>
    </source>
</reference>
<dbReference type="EMBL" id="ML119974">
    <property type="protein sequence ID" value="RPA71104.1"/>
    <property type="molecule type" value="Genomic_DNA"/>
</dbReference>
<sequence>MDMFTFPPFQPPERPLTDWVDYPPVFIHFPKTPRSSPYEHQKGSPLRMLKLIANAMITPHDNRPPGSLATILSSSPTHLTLELSTGLTFTLHEPIYGQARIRNLTFHQKPLSSSEYNDPTHPIQATGPTNIPFPTLPVTTPTNPSLNFHLAYTLTSPDNTTTLSLTLLNNLPLIGTTRQHKTIHIPYMDYRLPSRSIHHTRSRSSLRRCYDFAEEHRAMYGVYDNILFDVEQILWSVSMLLEFESGVVSKVEDGLVGQVCEYLFAPPEPGYPENEQYTLGVDPSSLATHRRITSRTVSYESSLFGRRIENCKLNRVFTFSMAGLGAALCEALEWYDYFVGRSMADWRWKGIPVICTCSVCVEEEVRVMRGEPRSARGRRGLRERGRGRGRGWGRGRGRGGRGRGG</sequence>
<dbReference type="Proteomes" id="UP000275078">
    <property type="component" value="Unassembled WGS sequence"/>
</dbReference>
<evidence type="ECO:0000313" key="3">
    <source>
        <dbReference type="Proteomes" id="UP000275078"/>
    </source>
</evidence>
<keyword evidence="3" id="KW-1185">Reference proteome</keyword>
<feature type="region of interest" description="Disordered" evidence="1">
    <location>
        <begin position="372"/>
        <end position="405"/>
    </location>
</feature>
<accession>A0A3N4HN86</accession>
<protein>
    <submittedName>
        <fullName evidence="2">Uncharacterized protein</fullName>
    </submittedName>
</protein>
<evidence type="ECO:0000313" key="2">
    <source>
        <dbReference type="EMBL" id="RPA71104.1"/>
    </source>
</evidence>
<dbReference type="AlphaFoldDB" id="A0A3N4HN86"/>
<proteinExistence type="predicted"/>
<gene>
    <name evidence="2" type="ORF">BJ508DRAFT_110375</name>
</gene>
<evidence type="ECO:0000256" key="1">
    <source>
        <dbReference type="SAM" id="MobiDB-lite"/>
    </source>
</evidence>
<name>A0A3N4HN86_ASCIM</name>
<feature type="compositionally biased region" description="Basic and acidic residues" evidence="1">
    <location>
        <begin position="372"/>
        <end position="386"/>
    </location>
</feature>